<evidence type="ECO:0000256" key="5">
    <source>
        <dbReference type="ARBA" id="ARBA00023163"/>
    </source>
</evidence>
<dbReference type="InterPro" id="IPR013324">
    <property type="entry name" value="RNA_pol_sigma_r3/r4-like"/>
</dbReference>
<name>A0ABW4XDV9_9ACTN</name>
<keyword evidence="2" id="KW-0805">Transcription regulation</keyword>
<accession>A0ABW4XDV9</accession>
<keyword evidence="3" id="KW-0731">Sigma factor</keyword>
<evidence type="ECO:0000256" key="1">
    <source>
        <dbReference type="ARBA" id="ARBA00010641"/>
    </source>
</evidence>
<dbReference type="InterPro" id="IPR013249">
    <property type="entry name" value="RNA_pol_sigma70_r4_t2"/>
</dbReference>
<dbReference type="Pfam" id="PF08281">
    <property type="entry name" value="Sigma70_r4_2"/>
    <property type="match status" value="1"/>
</dbReference>
<feature type="domain" description="RNA polymerase sigma-70 region 2" evidence="6">
    <location>
        <begin position="23"/>
        <end position="87"/>
    </location>
</feature>
<dbReference type="InterPro" id="IPR007627">
    <property type="entry name" value="RNA_pol_sigma70_r2"/>
</dbReference>
<feature type="domain" description="RNA polymerase sigma factor 70 region 4 type 2" evidence="7">
    <location>
        <begin position="130"/>
        <end position="179"/>
    </location>
</feature>
<dbReference type="InterPro" id="IPR014284">
    <property type="entry name" value="RNA_pol_sigma-70_dom"/>
</dbReference>
<dbReference type="InterPro" id="IPR036388">
    <property type="entry name" value="WH-like_DNA-bd_sf"/>
</dbReference>
<organism evidence="8 9">
    <name type="scientific">Blastococcus deserti</name>
    <dbReference type="NCBI Taxonomy" id="2259033"/>
    <lineage>
        <taxon>Bacteria</taxon>
        <taxon>Bacillati</taxon>
        <taxon>Actinomycetota</taxon>
        <taxon>Actinomycetes</taxon>
        <taxon>Geodermatophilales</taxon>
        <taxon>Geodermatophilaceae</taxon>
        <taxon>Blastococcus</taxon>
    </lineage>
</organism>
<dbReference type="Proteomes" id="UP001597402">
    <property type="component" value="Unassembled WGS sequence"/>
</dbReference>
<sequence length="200" mass="22926">MAVGLDAADSRVRDRHEQFRALAREQLPRLVSLARRLVGEDAEDAVQDCLLKAFQSMDQLRDEAAGQAWLTAILVNCCRDRGRARARHPQEVDLDEVEEFSLYRKIAYEDPFPYSDSLHLDFLAEFGPEDVHAVLMRLPPLYRVPLVLVHMEGFLAKEVARMLGVPLGTVLARLHRGRKLFEKEMWDYAESSGLLRKGRR</sequence>
<gene>
    <name evidence="8" type="ORF">ACFSHS_16455</name>
</gene>
<dbReference type="Gene3D" id="1.10.1740.10">
    <property type="match status" value="1"/>
</dbReference>
<dbReference type="EMBL" id="JBHUHP010000016">
    <property type="protein sequence ID" value="MFD2093159.1"/>
    <property type="molecule type" value="Genomic_DNA"/>
</dbReference>
<keyword evidence="9" id="KW-1185">Reference proteome</keyword>
<dbReference type="InterPro" id="IPR013325">
    <property type="entry name" value="RNA_pol_sigma_r2"/>
</dbReference>
<dbReference type="RefSeq" id="WP_376878421.1">
    <property type="nucleotide sequence ID" value="NZ_JBHUHP010000016.1"/>
</dbReference>
<evidence type="ECO:0000313" key="8">
    <source>
        <dbReference type="EMBL" id="MFD2093159.1"/>
    </source>
</evidence>
<dbReference type="Gene3D" id="1.10.10.10">
    <property type="entry name" value="Winged helix-like DNA-binding domain superfamily/Winged helix DNA-binding domain"/>
    <property type="match status" value="1"/>
</dbReference>
<proteinExistence type="inferred from homology"/>
<evidence type="ECO:0000313" key="9">
    <source>
        <dbReference type="Proteomes" id="UP001597402"/>
    </source>
</evidence>
<dbReference type="SUPFAM" id="SSF88659">
    <property type="entry name" value="Sigma3 and sigma4 domains of RNA polymerase sigma factors"/>
    <property type="match status" value="1"/>
</dbReference>
<protein>
    <submittedName>
        <fullName evidence="8">RNA polymerase sigma factor</fullName>
    </submittedName>
</protein>
<keyword evidence="5" id="KW-0804">Transcription</keyword>
<dbReference type="Pfam" id="PF04542">
    <property type="entry name" value="Sigma70_r2"/>
    <property type="match status" value="1"/>
</dbReference>
<comment type="caution">
    <text evidence="8">The sequence shown here is derived from an EMBL/GenBank/DDBJ whole genome shotgun (WGS) entry which is preliminary data.</text>
</comment>
<keyword evidence="4" id="KW-0238">DNA-binding</keyword>
<reference evidence="9" key="1">
    <citation type="journal article" date="2019" name="Int. J. Syst. Evol. Microbiol.">
        <title>The Global Catalogue of Microorganisms (GCM) 10K type strain sequencing project: providing services to taxonomists for standard genome sequencing and annotation.</title>
        <authorList>
            <consortium name="The Broad Institute Genomics Platform"/>
            <consortium name="The Broad Institute Genome Sequencing Center for Infectious Disease"/>
            <person name="Wu L."/>
            <person name="Ma J."/>
        </authorList>
    </citation>
    <scope>NUCLEOTIDE SEQUENCE [LARGE SCALE GENOMIC DNA]</scope>
    <source>
        <strain evidence="9">JCM 3338</strain>
    </source>
</reference>
<evidence type="ECO:0000256" key="4">
    <source>
        <dbReference type="ARBA" id="ARBA00023125"/>
    </source>
</evidence>
<dbReference type="NCBIfam" id="TIGR02937">
    <property type="entry name" value="sigma70-ECF"/>
    <property type="match status" value="1"/>
</dbReference>
<evidence type="ECO:0000259" key="7">
    <source>
        <dbReference type="Pfam" id="PF08281"/>
    </source>
</evidence>
<evidence type="ECO:0000256" key="2">
    <source>
        <dbReference type="ARBA" id="ARBA00023015"/>
    </source>
</evidence>
<evidence type="ECO:0000256" key="3">
    <source>
        <dbReference type="ARBA" id="ARBA00023082"/>
    </source>
</evidence>
<evidence type="ECO:0000259" key="6">
    <source>
        <dbReference type="Pfam" id="PF04542"/>
    </source>
</evidence>
<dbReference type="SUPFAM" id="SSF88946">
    <property type="entry name" value="Sigma2 domain of RNA polymerase sigma factors"/>
    <property type="match status" value="1"/>
</dbReference>
<dbReference type="PANTHER" id="PTHR43133">
    <property type="entry name" value="RNA POLYMERASE ECF-TYPE SIGMA FACTO"/>
    <property type="match status" value="1"/>
</dbReference>
<dbReference type="InterPro" id="IPR039425">
    <property type="entry name" value="RNA_pol_sigma-70-like"/>
</dbReference>
<comment type="similarity">
    <text evidence="1">Belongs to the sigma-70 factor family. ECF subfamily.</text>
</comment>
<dbReference type="PANTHER" id="PTHR43133:SF8">
    <property type="entry name" value="RNA POLYMERASE SIGMA FACTOR HI_1459-RELATED"/>
    <property type="match status" value="1"/>
</dbReference>